<sequence>MYLMIRLTKTNPMDNADLSPLKRQKKVESLQELVHVRPDLKGKPVYFFPALDKYYEGVLMYDVKIKKAYVYSVKVQEKVLPEGEFARTAIQKIGEGLEFHFFKEEQLEKKLLILTKSDKNFGWDKFHKSDACIKRNSYKKVNQQQKIIKEQNETIIDLKDRLQEKIGKEEKQVSDKIADIVHTVARDVTSKNVDISAFHPIFQELIRIQSGKPNGTRYHPMFIRWAISVYSRSGHAAYDAMKVIIRLPSISTLKSYINECEQRSGWQDNIACQMLASLTANKIWSYRRMGFFSHDSFKVQKGLLWNQCKNCYVGYLDFENEMQDY</sequence>
<name>A0A2N0NU00_9GLOM</name>
<dbReference type="Proteomes" id="UP000232722">
    <property type="component" value="Unassembled WGS sequence"/>
</dbReference>
<feature type="coiled-coil region" evidence="1">
    <location>
        <begin position="141"/>
        <end position="179"/>
    </location>
</feature>
<comment type="caution">
    <text evidence="2">The sequence shown here is derived from an EMBL/GenBank/DDBJ whole genome shotgun (WGS) entry which is preliminary data.</text>
</comment>
<proteinExistence type="predicted"/>
<evidence type="ECO:0000256" key="1">
    <source>
        <dbReference type="SAM" id="Coils"/>
    </source>
</evidence>
<evidence type="ECO:0000313" key="2">
    <source>
        <dbReference type="EMBL" id="PKB98056.1"/>
    </source>
</evidence>
<protein>
    <submittedName>
        <fullName evidence="2">Uncharacterized protein</fullName>
    </submittedName>
</protein>
<reference evidence="2 3" key="1">
    <citation type="submission" date="2016-04" db="EMBL/GenBank/DDBJ databases">
        <title>Genome analyses suggest a sexual origin of heterokaryosis in a supposedly ancient asexual fungus.</title>
        <authorList>
            <person name="Ropars J."/>
            <person name="Sedzielewska K."/>
            <person name="Noel J."/>
            <person name="Charron P."/>
            <person name="Farinelli L."/>
            <person name="Marton T."/>
            <person name="Kruger M."/>
            <person name="Pelin A."/>
            <person name="Brachmann A."/>
            <person name="Corradi N."/>
        </authorList>
    </citation>
    <scope>NUCLEOTIDE SEQUENCE [LARGE SCALE GENOMIC DNA]</scope>
    <source>
        <strain evidence="2 3">A5</strain>
    </source>
</reference>
<dbReference type="VEuPathDB" id="FungiDB:RhiirA1_402648"/>
<gene>
    <name evidence="2" type="ORF">RhiirA5_384223</name>
</gene>
<evidence type="ECO:0000313" key="3">
    <source>
        <dbReference type="Proteomes" id="UP000232722"/>
    </source>
</evidence>
<accession>A0A2N0NU00</accession>
<dbReference type="EMBL" id="LLXJ01002837">
    <property type="protein sequence ID" value="PKB98056.1"/>
    <property type="molecule type" value="Genomic_DNA"/>
</dbReference>
<dbReference type="AlphaFoldDB" id="A0A2N0NU00"/>
<organism evidence="2 3">
    <name type="scientific">Rhizophagus irregularis</name>
    <dbReference type="NCBI Taxonomy" id="588596"/>
    <lineage>
        <taxon>Eukaryota</taxon>
        <taxon>Fungi</taxon>
        <taxon>Fungi incertae sedis</taxon>
        <taxon>Mucoromycota</taxon>
        <taxon>Glomeromycotina</taxon>
        <taxon>Glomeromycetes</taxon>
        <taxon>Glomerales</taxon>
        <taxon>Glomeraceae</taxon>
        <taxon>Rhizophagus</taxon>
    </lineage>
</organism>
<keyword evidence="1" id="KW-0175">Coiled coil</keyword>
<reference evidence="2 3" key="2">
    <citation type="submission" date="2017-09" db="EMBL/GenBank/DDBJ databases">
        <title>Extensive intraspecific genome diversity in a model arbuscular mycorrhizal fungus.</title>
        <authorList>
            <person name="Chen E.C."/>
            <person name="Morin E."/>
            <person name="Beaudet D."/>
            <person name="Noel J."/>
            <person name="Ndikumana S."/>
            <person name="Charron P."/>
            <person name="St-Onge C."/>
            <person name="Giorgi J."/>
            <person name="Grigoriev I.V."/>
            <person name="Roux C."/>
            <person name="Martin F.M."/>
            <person name="Corradi N."/>
        </authorList>
    </citation>
    <scope>NUCLEOTIDE SEQUENCE [LARGE SCALE GENOMIC DNA]</scope>
    <source>
        <strain evidence="2 3">A5</strain>
    </source>
</reference>